<feature type="domain" description="TSCPD" evidence="6">
    <location>
        <begin position="3"/>
        <end position="79"/>
    </location>
</feature>
<keyword evidence="4" id="KW-0547">Nucleotide-binding</keyword>
<dbReference type="EMBL" id="FN538970">
    <property type="protein sequence ID" value="CBA61988.1"/>
    <property type="molecule type" value="Genomic_DNA"/>
</dbReference>
<evidence type="ECO:0000256" key="1">
    <source>
        <dbReference type="ARBA" id="ARBA00007405"/>
    </source>
</evidence>
<gene>
    <name evidence="7" type="ordered locus">CD196_1047</name>
</gene>
<dbReference type="AlphaFoldDB" id="A0A0H3N1U4"/>
<keyword evidence="3" id="KW-0237">DNA synthesis</keyword>
<name>A0A0H3N1U4_CLODC</name>
<evidence type="ECO:0000313" key="7">
    <source>
        <dbReference type="EMBL" id="CBA61988.1"/>
    </source>
</evidence>
<dbReference type="GO" id="GO:0071897">
    <property type="term" value="P:DNA biosynthetic process"/>
    <property type="evidence" value="ECO:0007669"/>
    <property type="project" value="UniProtKB-KW"/>
</dbReference>
<dbReference type="Pfam" id="PF12637">
    <property type="entry name" value="TSCPD"/>
    <property type="match status" value="1"/>
</dbReference>
<evidence type="ECO:0000256" key="4">
    <source>
        <dbReference type="ARBA" id="ARBA00022741"/>
    </source>
</evidence>
<accession>A0A0H3N1U4</accession>
<comment type="catalytic activity">
    <reaction evidence="5">
        <text>a 2'-deoxyribonucleoside 5'-diphosphate + [thioredoxin]-disulfide + H2O = a ribonucleoside 5'-diphosphate + [thioredoxin]-dithiol</text>
        <dbReference type="Rhea" id="RHEA:23252"/>
        <dbReference type="Rhea" id="RHEA-COMP:10698"/>
        <dbReference type="Rhea" id="RHEA-COMP:10700"/>
        <dbReference type="ChEBI" id="CHEBI:15377"/>
        <dbReference type="ChEBI" id="CHEBI:29950"/>
        <dbReference type="ChEBI" id="CHEBI:50058"/>
        <dbReference type="ChEBI" id="CHEBI:57930"/>
        <dbReference type="ChEBI" id="CHEBI:73316"/>
        <dbReference type="EC" id="1.17.4.1"/>
    </reaction>
</comment>
<dbReference type="GO" id="GO:0000166">
    <property type="term" value="F:nucleotide binding"/>
    <property type="evidence" value="ECO:0007669"/>
    <property type="project" value="UniProtKB-KW"/>
</dbReference>
<organism evidence="7 8">
    <name type="scientific">Clostridioides difficile (strain CD196)</name>
    <name type="common">Peptoclostridium difficile</name>
    <dbReference type="NCBI Taxonomy" id="645462"/>
    <lineage>
        <taxon>Bacteria</taxon>
        <taxon>Bacillati</taxon>
        <taxon>Bacillota</taxon>
        <taxon>Clostridia</taxon>
        <taxon>Peptostreptococcales</taxon>
        <taxon>Peptostreptococcaceae</taxon>
        <taxon>Clostridioides</taxon>
    </lineage>
</organism>
<dbReference type="HOGENOM" id="CLU_176133_0_0_9"/>
<sequence>MMKYKTTGTCATEIEFEVKENKVTNVNFIGGCDGNLKGLKVLVEGMNIEDVIQKLKGIECKTKPTSCPDQLSLALENYMNIK</sequence>
<protein>
    <recommendedName>
        <fullName evidence="2">ribonucleoside-diphosphate reductase</fullName>
        <ecNumber evidence="2">1.17.4.1</ecNumber>
    </recommendedName>
</protein>
<dbReference type="NCBIfam" id="TIGR03905">
    <property type="entry name" value="TIGR03905_4_Cys"/>
    <property type="match status" value="1"/>
</dbReference>
<dbReference type="EC" id="1.17.4.1" evidence="2"/>
<dbReference type="PATRIC" id="fig|645462.16.peg.1108"/>
<dbReference type="KEGG" id="cdc:CD196_1047"/>
<evidence type="ECO:0000256" key="5">
    <source>
        <dbReference type="ARBA" id="ARBA00047754"/>
    </source>
</evidence>
<evidence type="ECO:0000256" key="2">
    <source>
        <dbReference type="ARBA" id="ARBA00012274"/>
    </source>
</evidence>
<dbReference type="Proteomes" id="UP000002068">
    <property type="component" value="Chromosome"/>
</dbReference>
<proteinExistence type="inferred from homology"/>
<evidence type="ECO:0000313" key="8">
    <source>
        <dbReference type="Proteomes" id="UP000002068"/>
    </source>
</evidence>
<evidence type="ECO:0000256" key="3">
    <source>
        <dbReference type="ARBA" id="ARBA00022634"/>
    </source>
</evidence>
<dbReference type="InterPro" id="IPR023806">
    <property type="entry name" value="CHP03905"/>
</dbReference>
<comment type="similarity">
    <text evidence="1">Belongs to the ribonucleoside diphosphate reductase class-2 family.</text>
</comment>
<dbReference type="GO" id="GO:0004748">
    <property type="term" value="F:ribonucleoside-diphosphate reductase activity, thioredoxin disulfide as acceptor"/>
    <property type="evidence" value="ECO:0007669"/>
    <property type="project" value="UniProtKB-EC"/>
</dbReference>
<dbReference type="InterPro" id="IPR024434">
    <property type="entry name" value="TSCPD_dom"/>
</dbReference>
<reference evidence="7 8" key="1">
    <citation type="journal article" date="2009" name="Genome Biol.">
        <title>Comparative genome and phenotypic analysis of Clostridium difficile 027 strains provides insight into the evolution of a hypervirulent bacterium.</title>
        <authorList>
            <person name="Stabler R.A."/>
            <person name="He M."/>
            <person name="Dawson L."/>
            <person name="Martin M."/>
            <person name="Valiente E."/>
            <person name="Corton C."/>
            <person name="Lawley T.D."/>
            <person name="Sebaihia M."/>
            <person name="Quail M.A."/>
            <person name="Rose G."/>
            <person name="Gerding D.N."/>
            <person name="Gibert M."/>
            <person name="Popoff M.R."/>
            <person name="Parkhill J."/>
            <person name="Dougan G."/>
            <person name="Wren B.W."/>
        </authorList>
    </citation>
    <scope>NUCLEOTIDE SEQUENCE [LARGE SCALE GENOMIC DNA]</scope>
    <source>
        <strain evidence="7 8">CD196</strain>
    </source>
</reference>
<evidence type="ECO:0000259" key="6">
    <source>
        <dbReference type="Pfam" id="PF12637"/>
    </source>
</evidence>